<dbReference type="Pfam" id="PF00072">
    <property type="entry name" value="Response_reg"/>
    <property type="match status" value="1"/>
</dbReference>
<feature type="domain" description="Response regulatory" evidence="5">
    <location>
        <begin position="134"/>
        <end position="260"/>
    </location>
</feature>
<gene>
    <name evidence="7" type="ORF">MW290_24370</name>
</gene>
<feature type="modified residue" description="Phosphohistidine" evidence="3">
    <location>
        <position position="352"/>
    </location>
</feature>
<dbReference type="InterPro" id="IPR011006">
    <property type="entry name" value="CheY-like_superfamily"/>
</dbReference>
<evidence type="ECO:0000259" key="5">
    <source>
        <dbReference type="PROSITE" id="PS50110"/>
    </source>
</evidence>
<dbReference type="SUPFAM" id="SSF52172">
    <property type="entry name" value="CheY-like"/>
    <property type="match status" value="1"/>
</dbReference>
<dbReference type="PROSITE" id="PS50894">
    <property type="entry name" value="HPT"/>
    <property type="match status" value="1"/>
</dbReference>
<dbReference type="PROSITE" id="PS50110">
    <property type="entry name" value="RESPONSE_REGULATORY"/>
    <property type="match status" value="1"/>
</dbReference>
<organism evidence="7 8">
    <name type="scientific">Aquincola tertiaricarbonis</name>
    <dbReference type="NCBI Taxonomy" id="391953"/>
    <lineage>
        <taxon>Bacteria</taxon>
        <taxon>Pseudomonadati</taxon>
        <taxon>Pseudomonadota</taxon>
        <taxon>Betaproteobacteria</taxon>
        <taxon>Burkholderiales</taxon>
        <taxon>Sphaerotilaceae</taxon>
        <taxon>Aquincola</taxon>
    </lineage>
</organism>
<evidence type="ECO:0000256" key="2">
    <source>
        <dbReference type="ARBA" id="ARBA00023012"/>
    </source>
</evidence>
<evidence type="ECO:0000256" key="1">
    <source>
        <dbReference type="ARBA" id="ARBA00022553"/>
    </source>
</evidence>
<name>A0ABY4S945_AQUTE</name>
<sequence>MIDRVAAGLGRQALSRDAELVVDLQASVEQGTRSLSGDLDQLVDRLQALGHAALAEAPGRGSVLLTIREGSKAPPPTLAMPRSRLLHFNMQATGAAGGEPAGAPYFFEQVFAAGAPVPAPPSREVAGASLQSRRVLAVDDNQDALRVLLQLGRPLGLEVACAHDAGGALRAVSMAHQSAHGFDLVLLDARLPPHDALACARRLRESPCVAPILLMAGPGDDEAVSLLSPDQALGRELGVVGVLRKPLVDGQALARACLAALRRPLRLPPRADPASAFSLPLPTMTIPAAKASAPLPALPGIDTAIGRASTMNNDKLYRRLLIKFRDAQQGATAQVAQAWEAGDSVLARRLAHDLASVSGTLGAMRLHDVARRLEAICAGEADAAGLPESLALTGDELARVLDGLQVLGTE</sequence>
<dbReference type="Pfam" id="PF01627">
    <property type="entry name" value="Hpt"/>
    <property type="match status" value="1"/>
</dbReference>
<dbReference type="SMART" id="SM00448">
    <property type="entry name" value="REC"/>
    <property type="match status" value="1"/>
</dbReference>
<feature type="domain" description="HPt" evidence="6">
    <location>
        <begin position="313"/>
        <end position="407"/>
    </location>
</feature>
<dbReference type="CDD" id="cd00156">
    <property type="entry name" value="REC"/>
    <property type="match status" value="1"/>
</dbReference>
<dbReference type="InterPro" id="IPR008207">
    <property type="entry name" value="Sig_transdc_His_kin_Hpt_dom"/>
</dbReference>
<feature type="modified residue" description="4-aspartylphosphate" evidence="4">
    <location>
        <position position="188"/>
    </location>
</feature>
<dbReference type="InterPro" id="IPR001789">
    <property type="entry name" value="Sig_transdc_resp-reg_receiver"/>
</dbReference>
<dbReference type="PANTHER" id="PTHR44591:SF3">
    <property type="entry name" value="RESPONSE REGULATORY DOMAIN-CONTAINING PROTEIN"/>
    <property type="match status" value="1"/>
</dbReference>
<keyword evidence="1 4" id="KW-0597">Phosphoprotein</keyword>
<dbReference type="InterPro" id="IPR036641">
    <property type="entry name" value="HPT_dom_sf"/>
</dbReference>
<evidence type="ECO:0000313" key="8">
    <source>
        <dbReference type="Proteomes" id="UP001056201"/>
    </source>
</evidence>
<dbReference type="Proteomes" id="UP001056201">
    <property type="component" value="Chromosome 2"/>
</dbReference>
<dbReference type="Gene3D" id="3.40.50.2300">
    <property type="match status" value="1"/>
</dbReference>
<evidence type="ECO:0000313" key="7">
    <source>
        <dbReference type="EMBL" id="URI08715.1"/>
    </source>
</evidence>
<proteinExistence type="predicted"/>
<evidence type="ECO:0000259" key="6">
    <source>
        <dbReference type="PROSITE" id="PS50894"/>
    </source>
</evidence>
<keyword evidence="2" id="KW-0902">Two-component regulatory system</keyword>
<dbReference type="EMBL" id="CP097636">
    <property type="protein sequence ID" value="URI08715.1"/>
    <property type="molecule type" value="Genomic_DNA"/>
</dbReference>
<evidence type="ECO:0000256" key="3">
    <source>
        <dbReference type="PROSITE-ProRule" id="PRU00110"/>
    </source>
</evidence>
<protein>
    <submittedName>
        <fullName evidence="7">Response regulator</fullName>
    </submittedName>
</protein>
<dbReference type="PANTHER" id="PTHR44591">
    <property type="entry name" value="STRESS RESPONSE REGULATOR PROTEIN 1"/>
    <property type="match status" value="1"/>
</dbReference>
<dbReference type="Gene3D" id="1.20.120.160">
    <property type="entry name" value="HPT domain"/>
    <property type="match status" value="1"/>
</dbReference>
<reference evidence="7" key="1">
    <citation type="submission" date="2022-05" db="EMBL/GenBank/DDBJ databases">
        <title>An RpoN-dependent PEP-CTERM gene is involved in floc formation of an Aquincola tertiaricarbonis strain.</title>
        <authorList>
            <person name="Qiu D."/>
            <person name="Xia M."/>
        </authorList>
    </citation>
    <scope>NUCLEOTIDE SEQUENCE</scope>
    <source>
        <strain evidence="7">RN12</strain>
    </source>
</reference>
<dbReference type="InterPro" id="IPR050595">
    <property type="entry name" value="Bact_response_regulator"/>
</dbReference>
<keyword evidence="8" id="KW-1185">Reference proteome</keyword>
<accession>A0ABY4S945</accession>
<dbReference type="RefSeq" id="WP_250196935.1">
    <property type="nucleotide sequence ID" value="NZ_CP097636.1"/>
</dbReference>
<evidence type="ECO:0000256" key="4">
    <source>
        <dbReference type="PROSITE-ProRule" id="PRU00169"/>
    </source>
</evidence>
<dbReference type="SUPFAM" id="SSF47226">
    <property type="entry name" value="Histidine-containing phosphotransfer domain, HPT domain"/>
    <property type="match status" value="1"/>
</dbReference>